<organism evidence="1 2">
    <name type="scientific">Vescimonas coprocola</name>
    <dbReference type="NCBI Taxonomy" id="2714355"/>
    <lineage>
        <taxon>Bacteria</taxon>
        <taxon>Bacillati</taxon>
        <taxon>Bacillota</taxon>
        <taxon>Clostridia</taxon>
        <taxon>Eubacteriales</taxon>
        <taxon>Oscillospiraceae</taxon>
        <taxon>Vescimonas</taxon>
    </lineage>
</organism>
<dbReference type="Proteomes" id="UP000681035">
    <property type="component" value="Chromosome"/>
</dbReference>
<sequence>MTSVVTLSAFLFPVCSISTTTSQQPFFPFCILFRNFDALFDTLDDNLFRVRQAYQLLNPQGQEEAAKRIEELTEIPKYRESPSDKK</sequence>
<keyword evidence="2" id="KW-1185">Reference proteome</keyword>
<dbReference type="EMBL" id="AP023418">
    <property type="protein sequence ID" value="BCK81571.1"/>
    <property type="molecule type" value="Genomic_DNA"/>
</dbReference>
<protein>
    <submittedName>
        <fullName evidence="1">Uncharacterized protein</fullName>
    </submittedName>
</protein>
<gene>
    <name evidence="1" type="ORF">MM50RIKEN_13340</name>
</gene>
<reference evidence="1" key="1">
    <citation type="submission" date="2020-09" db="EMBL/GenBank/DDBJ databases">
        <title>New species isolated from human feces.</title>
        <authorList>
            <person name="Kitahara M."/>
            <person name="Shigeno Y."/>
            <person name="Shime M."/>
            <person name="Matsumoto Y."/>
            <person name="Nakamura S."/>
            <person name="Motooka D."/>
            <person name="Fukuoka S."/>
            <person name="Nishikawa H."/>
            <person name="Benno Y."/>
        </authorList>
    </citation>
    <scope>NUCLEOTIDE SEQUENCE</scope>
    <source>
        <strain evidence="1">MM50</strain>
    </source>
</reference>
<proteinExistence type="predicted"/>
<evidence type="ECO:0000313" key="2">
    <source>
        <dbReference type="Proteomes" id="UP000681035"/>
    </source>
</evidence>
<evidence type="ECO:0000313" key="1">
    <source>
        <dbReference type="EMBL" id="BCK81571.1"/>
    </source>
</evidence>
<dbReference type="AlphaFoldDB" id="A0A810Q7V6"/>
<dbReference type="KEGG" id="vcop:MM50RIKEN_13340"/>
<name>A0A810Q7V6_9FIRM</name>
<accession>A0A810Q7V6</accession>